<dbReference type="GO" id="GO:0003677">
    <property type="term" value="F:DNA binding"/>
    <property type="evidence" value="ECO:0007669"/>
    <property type="project" value="UniProtKB-UniRule"/>
</dbReference>
<comment type="function">
    <text evidence="9">Probable transcription factor.</text>
</comment>
<evidence type="ECO:0000256" key="4">
    <source>
        <dbReference type="ARBA" id="ARBA00023015"/>
    </source>
</evidence>
<dbReference type="InterPro" id="IPR002910">
    <property type="entry name" value="FLO_LFY"/>
</dbReference>
<dbReference type="Gene3D" id="1.10.4180.10">
    <property type="entry name" value="Protein LEAFY"/>
    <property type="match status" value="1"/>
</dbReference>
<evidence type="ECO:0000256" key="8">
    <source>
        <dbReference type="ARBA" id="ARBA00023242"/>
    </source>
</evidence>
<dbReference type="InterPro" id="IPR035209">
    <property type="entry name" value="FLO/LFY_C"/>
</dbReference>
<organism evidence="13 14">
    <name type="scientific">Hibiscus trionum</name>
    <name type="common">Flower of an hour</name>
    <dbReference type="NCBI Taxonomy" id="183268"/>
    <lineage>
        <taxon>Eukaryota</taxon>
        <taxon>Viridiplantae</taxon>
        <taxon>Streptophyta</taxon>
        <taxon>Embryophyta</taxon>
        <taxon>Tracheophyta</taxon>
        <taxon>Spermatophyta</taxon>
        <taxon>Magnoliopsida</taxon>
        <taxon>eudicotyledons</taxon>
        <taxon>Gunneridae</taxon>
        <taxon>Pentapetalae</taxon>
        <taxon>rosids</taxon>
        <taxon>malvids</taxon>
        <taxon>Malvales</taxon>
        <taxon>Malvaceae</taxon>
        <taxon>Malvoideae</taxon>
        <taxon>Hibiscus</taxon>
    </lineage>
</organism>
<dbReference type="OrthoDB" id="1875842at2759"/>
<feature type="compositionally biased region" description="Acidic residues" evidence="10">
    <location>
        <begin position="192"/>
        <end position="208"/>
    </location>
</feature>
<dbReference type="EMBL" id="BSYR01000042">
    <property type="protein sequence ID" value="GMJ04881.1"/>
    <property type="molecule type" value="Genomic_DNA"/>
</dbReference>
<dbReference type="Pfam" id="PF01698">
    <property type="entry name" value="SAM_LFY"/>
    <property type="match status" value="1"/>
</dbReference>
<evidence type="ECO:0000259" key="11">
    <source>
        <dbReference type="Pfam" id="PF01698"/>
    </source>
</evidence>
<evidence type="ECO:0000256" key="7">
    <source>
        <dbReference type="ARBA" id="ARBA00023163"/>
    </source>
</evidence>
<accession>A0A9W7IY86</accession>
<dbReference type="GO" id="GO:0006355">
    <property type="term" value="P:regulation of DNA-templated transcription"/>
    <property type="evidence" value="ECO:0007669"/>
    <property type="project" value="UniProtKB-UniRule"/>
</dbReference>
<proteinExistence type="inferred from homology"/>
<dbReference type="Pfam" id="PF17538">
    <property type="entry name" value="C_LFY_FLO"/>
    <property type="match status" value="1"/>
</dbReference>
<keyword evidence="6 9" id="KW-0010">Activator</keyword>
<keyword evidence="4 9" id="KW-0805">Transcription regulation</keyword>
<keyword evidence="8 9" id="KW-0539">Nucleus</keyword>
<evidence type="ECO:0000256" key="1">
    <source>
        <dbReference type="ARBA" id="ARBA00004123"/>
    </source>
</evidence>
<dbReference type="AlphaFoldDB" id="A0A9W7IY86"/>
<dbReference type="InterPro" id="IPR038276">
    <property type="entry name" value="Floricaula/leafy_C_sf"/>
</dbReference>
<evidence type="ECO:0000256" key="3">
    <source>
        <dbReference type="ARBA" id="ARBA00022473"/>
    </source>
</evidence>
<keyword evidence="7 9" id="KW-0804">Transcription</keyword>
<evidence type="ECO:0000256" key="2">
    <source>
        <dbReference type="ARBA" id="ARBA00009383"/>
    </source>
</evidence>
<keyword evidence="14" id="KW-1185">Reference proteome</keyword>
<reference evidence="13" key="1">
    <citation type="submission" date="2023-05" db="EMBL/GenBank/DDBJ databases">
        <title>Genome and transcriptome analyses reveal genes involved in the formation of fine ridges on petal epidermal cells in Hibiscus trionum.</title>
        <authorList>
            <person name="Koshimizu S."/>
            <person name="Masuda S."/>
            <person name="Ishii T."/>
            <person name="Shirasu K."/>
            <person name="Hoshino A."/>
            <person name="Arita M."/>
        </authorList>
    </citation>
    <scope>NUCLEOTIDE SEQUENCE</scope>
    <source>
        <strain evidence="13">Hamamatsu line</strain>
    </source>
</reference>
<keyword evidence="3" id="KW-0217">Developmental protein</keyword>
<evidence type="ECO:0000256" key="10">
    <source>
        <dbReference type="SAM" id="MobiDB-lite"/>
    </source>
</evidence>
<feature type="domain" description="Floricaula/Leafy protein SAM" evidence="11">
    <location>
        <begin position="48"/>
        <end position="125"/>
    </location>
</feature>
<evidence type="ECO:0000313" key="13">
    <source>
        <dbReference type="EMBL" id="GMJ04881.1"/>
    </source>
</evidence>
<comment type="caution">
    <text evidence="13">The sequence shown here is derived from an EMBL/GenBank/DDBJ whole genome shotgun (WGS) entry which is preliminary data.</text>
</comment>
<keyword evidence="5 9" id="KW-0238">DNA-binding</keyword>
<feature type="domain" description="Floricaula/leafy DNA-binding C-terminal" evidence="12">
    <location>
        <begin position="210"/>
        <end position="375"/>
    </location>
</feature>
<sequence length="393" mass="44087">MDPEIFAIGSYFKWDPRGVLPPTPARIVEAAATAPQPHTVACMGRQRDAGGLEELFQAYGIRYYTTSTIAELGFTVNTLLDMKEEELDDMMNSVSQIFRWELLVGERYGIKAAVRAERRRLEEQEYSRRRHLVSGDTSIAVDALSQEGLSEEAVQQERDAAVSGGGGTWEIAVGGGKKKIRRRKGQKKVVEVDEEDELEGGDDDDENGDTGGGCYERQREHPFIVTEPGEVARGKKNGLDYLFHLYEQCREFLIQVQNIAKERGEKCPTKVTNQVFRYAKKAGASYINKPKMRHYVHCYALHCLDEEASNALRRAFKARGENVGAWRQACYKPLVAIAAHQGWDVDAVFNAHPRLAIWYVPTKLRQLCHLERNNATGSSPISGIANNSAICLY</sequence>
<feature type="region of interest" description="Disordered" evidence="10">
    <location>
        <begin position="191"/>
        <end position="218"/>
    </location>
</feature>
<comment type="subcellular location">
    <subcellularLocation>
        <location evidence="1 9">Nucleus</location>
    </subcellularLocation>
</comment>
<dbReference type="InterPro" id="IPR035079">
    <property type="entry name" value="LFY_SAM"/>
</dbReference>
<evidence type="ECO:0000256" key="5">
    <source>
        <dbReference type="ARBA" id="ARBA00023125"/>
    </source>
</evidence>
<gene>
    <name evidence="13" type="ORF">HRI_004157300</name>
</gene>
<dbReference type="PANTHER" id="PTHR36079:SF1">
    <property type="entry name" value="PROTEIN LEAFY"/>
    <property type="match status" value="1"/>
</dbReference>
<name>A0A9W7IY86_HIBTR</name>
<dbReference type="Proteomes" id="UP001165190">
    <property type="component" value="Unassembled WGS sequence"/>
</dbReference>
<evidence type="ECO:0000256" key="9">
    <source>
        <dbReference type="RuleBase" id="RU366064"/>
    </source>
</evidence>
<evidence type="ECO:0000259" key="12">
    <source>
        <dbReference type="Pfam" id="PF17538"/>
    </source>
</evidence>
<dbReference type="PANTHER" id="PTHR36079">
    <property type="entry name" value="PROTEIN LEAFY"/>
    <property type="match status" value="1"/>
</dbReference>
<comment type="similarity">
    <text evidence="2 9">Belongs to the FLO/LFY family.</text>
</comment>
<protein>
    <recommendedName>
        <fullName evidence="9">Floricaula/leafy-like transcription factor</fullName>
    </recommendedName>
</protein>
<evidence type="ECO:0000256" key="6">
    <source>
        <dbReference type="ARBA" id="ARBA00023159"/>
    </source>
</evidence>
<dbReference type="GO" id="GO:0005634">
    <property type="term" value="C:nucleus"/>
    <property type="evidence" value="ECO:0007669"/>
    <property type="project" value="UniProtKB-SubCell"/>
</dbReference>
<evidence type="ECO:0000313" key="14">
    <source>
        <dbReference type="Proteomes" id="UP001165190"/>
    </source>
</evidence>